<dbReference type="AlphaFoldDB" id="A0AAW3MYC3"/>
<keyword evidence="2" id="KW-1185">Reference proteome</keyword>
<protein>
    <submittedName>
        <fullName evidence="1">Uncharacterized protein</fullName>
    </submittedName>
</protein>
<evidence type="ECO:0000313" key="1">
    <source>
        <dbReference type="EMBL" id="KVP97995.1"/>
    </source>
</evidence>
<dbReference type="Proteomes" id="UP000056453">
    <property type="component" value="Unassembled WGS sequence"/>
</dbReference>
<gene>
    <name evidence="1" type="ORF">WJ96_05335</name>
</gene>
<reference evidence="1 2" key="1">
    <citation type="submission" date="2015-11" db="EMBL/GenBank/DDBJ databases">
        <title>Expanding the genomic diversity of Burkholderia species for the development of highly accurate diagnostics.</title>
        <authorList>
            <person name="Sahl J."/>
            <person name="Keim P."/>
            <person name="Wagner D."/>
        </authorList>
    </citation>
    <scope>NUCLEOTIDE SEQUENCE [LARGE SCALE GENOMIC DNA]</scope>
    <source>
        <strain evidence="1 2">MSMB1808WGS</strain>
    </source>
</reference>
<dbReference type="RefSeq" id="WP_059954117.1">
    <property type="nucleotide sequence ID" value="NZ_LPBJ01000047.1"/>
</dbReference>
<proteinExistence type="predicted"/>
<dbReference type="EMBL" id="LPBJ01000047">
    <property type="protein sequence ID" value="KVP97995.1"/>
    <property type="molecule type" value="Genomic_DNA"/>
</dbReference>
<evidence type="ECO:0000313" key="2">
    <source>
        <dbReference type="Proteomes" id="UP000056453"/>
    </source>
</evidence>
<name>A0AAW3MYC3_9BURK</name>
<accession>A0AAW3MYC3</accession>
<comment type="caution">
    <text evidence="1">The sequence shown here is derived from an EMBL/GenBank/DDBJ whole genome shotgun (WGS) entry which is preliminary data.</text>
</comment>
<sequence>MNEQWKESLAELRKYLKEHRAVYHDGLKHTRRERVSDFDLADTQLRYLVPLYRAFLALSQQPRALNGGASRGVVVYMRKFAALQRLLGDVANYPCFGREDQFLGVKAQGMRFPDPHHNWELRTVETIYDDVKKEQSNRRSIERQKRNQAEAARKAFLGNLTESQRTLLKQALEAAKATGVHAVTFDERDLPAQSPTAQ</sequence>
<organism evidence="1 2">
    <name type="scientific">Burkholderia ubonensis</name>
    <dbReference type="NCBI Taxonomy" id="101571"/>
    <lineage>
        <taxon>Bacteria</taxon>
        <taxon>Pseudomonadati</taxon>
        <taxon>Pseudomonadota</taxon>
        <taxon>Betaproteobacteria</taxon>
        <taxon>Burkholderiales</taxon>
        <taxon>Burkholderiaceae</taxon>
        <taxon>Burkholderia</taxon>
        <taxon>Burkholderia cepacia complex</taxon>
    </lineage>
</organism>